<dbReference type="SUPFAM" id="SSF50249">
    <property type="entry name" value="Nucleic acid-binding proteins"/>
    <property type="match status" value="4"/>
</dbReference>
<dbReference type="CDD" id="cd05688">
    <property type="entry name" value="S1_RPS1_repeat_ec3"/>
    <property type="match status" value="1"/>
</dbReference>
<dbReference type="GO" id="GO:0022627">
    <property type="term" value="C:cytosolic small ribosomal subunit"/>
    <property type="evidence" value="ECO:0007669"/>
    <property type="project" value="TreeGrafter"/>
</dbReference>
<dbReference type="CDD" id="cd04465">
    <property type="entry name" value="S1_RPS1_repeat_ec2_hs2"/>
    <property type="match status" value="1"/>
</dbReference>
<dbReference type="NCBIfam" id="NF005208">
    <property type="entry name" value="PRK06676.1"/>
    <property type="match status" value="1"/>
</dbReference>
<dbReference type="InterPro" id="IPR035104">
    <property type="entry name" value="Ribosomal_protein_S1-like"/>
</dbReference>
<dbReference type="PROSITE" id="PS50126">
    <property type="entry name" value="S1"/>
    <property type="match status" value="4"/>
</dbReference>
<dbReference type="Proteomes" id="UP000000742">
    <property type="component" value="Chromosome"/>
</dbReference>
<dbReference type="SMART" id="SM00316">
    <property type="entry name" value="S1"/>
    <property type="match status" value="4"/>
</dbReference>
<dbReference type="GO" id="GO:0003735">
    <property type="term" value="F:structural constituent of ribosome"/>
    <property type="evidence" value="ECO:0007669"/>
    <property type="project" value="TreeGrafter"/>
</dbReference>
<dbReference type="eggNOG" id="COG0539">
    <property type="taxonomic scope" value="Bacteria"/>
</dbReference>
<evidence type="ECO:0000259" key="4">
    <source>
        <dbReference type="PROSITE" id="PS50126"/>
    </source>
</evidence>
<feature type="domain" description="S1 motif" evidence="4">
    <location>
        <begin position="23"/>
        <end position="91"/>
    </location>
</feature>
<feature type="domain" description="S1 motif" evidence="4">
    <location>
        <begin position="195"/>
        <end position="263"/>
    </location>
</feature>
<dbReference type="GO" id="GO:0003729">
    <property type="term" value="F:mRNA binding"/>
    <property type="evidence" value="ECO:0007669"/>
    <property type="project" value="UniProtKB-ARBA"/>
</dbReference>
<dbReference type="InterPro" id="IPR003029">
    <property type="entry name" value="S1_domain"/>
</dbReference>
<keyword evidence="3" id="KW-0687">Ribonucleoprotein</keyword>
<dbReference type="Gene3D" id="2.40.50.140">
    <property type="entry name" value="Nucleic acid-binding proteins"/>
    <property type="match status" value="4"/>
</dbReference>
<evidence type="ECO:0000256" key="1">
    <source>
        <dbReference type="ARBA" id="ARBA00006767"/>
    </source>
</evidence>
<gene>
    <name evidence="5" type="ordered locus">Aflv_1079</name>
</gene>
<dbReference type="HOGENOM" id="CLU_015805_4_5_9"/>
<dbReference type="Pfam" id="PF00575">
    <property type="entry name" value="S1"/>
    <property type="match status" value="4"/>
</dbReference>
<keyword evidence="2 5" id="KW-0689">Ribosomal protein</keyword>
<dbReference type="KEGG" id="afl:Aflv_1079"/>
<dbReference type="InterPro" id="IPR050437">
    <property type="entry name" value="Ribos_protein_bS1-like"/>
</dbReference>
<dbReference type="EMBL" id="CP000922">
    <property type="protein sequence ID" value="ACJ33455.1"/>
    <property type="molecule type" value="Genomic_DNA"/>
</dbReference>
<name>B7GHN3_ANOFW</name>
<feature type="domain" description="S1 motif" evidence="4">
    <location>
        <begin position="280"/>
        <end position="349"/>
    </location>
</feature>
<dbReference type="PANTHER" id="PTHR10724:SF7">
    <property type="entry name" value="SMALL RIBOSOMAL SUBUNIT PROTEIN BS1C"/>
    <property type="match status" value="1"/>
</dbReference>
<dbReference type="PANTHER" id="PTHR10724">
    <property type="entry name" value="30S RIBOSOMAL PROTEIN S1"/>
    <property type="match status" value="1"/>
</dbReference>
<evidence type="ECO:0000313" key="5">
    <source>
        <dbReference type="EMBL" id="ACJ33455.1"/>
    </source>
</evidence>
<protein>
    <submittedName>
        <fullName evidence="5">Ribosomal protein S1</fullName>
    </submittedName>
</protein>
<reference evidence="5 6" key="1">
    <citation type="journal article" date="2008" name="Genome Biol.">
        <title>Encapsulated in silica: genome, proteome and physiology of the thermophilic bacterium Anoxybacillus flavithermus WK1.</title>
        <authorList>
            <person name="Saw J.H."/>
            <person name="Mountain B.W."/>
            <person name="Feng L."/>
            <person name="Omelchenko M.V."/>
            <person name="Hou S."/>
            <person name="Saito J.A."/>
            <person name="Stott M.B."/>
            <person name="Li D."/>
            <person name="Zhao G."/>
            <person name="Wu J."/>
            <person name="Galperin M.Y."/>
            <person name="Koonin E.V."/>
            <person name="Makarova K.S."/>
            <person name="Wolf Y.I."/>
            <person name="Rigden D.J."/>
            <person name="Dunfield P.F."/>
            <person name="Wang L."/>
            <person name="Alam M."/>
        </authorList>
    </citation>
    <scope>NUCLEOTIDE SEQUENCE [LARGE SCALE GENOMIC DNA]</scope>
    <source>
        <strain evidence="6">DSM 21510 / WK1</strain>
    </source>
</reference>
<evidence type="ECO:0000313" key="6">
    <source>
        <dbReference type="Proteomes" id="UP000000742"/>
    </source>
</evidence>
<feature type="domain" description="S1 motif" evidence="4">
    <location>
        <begin position="109"/>
        <end position="174"/>
    </location>
</feature>
<dbReference type="InterPro" id="IPR012340">
    <property type="entry name" value="NA-bd_OB-fold"/>
</dbReference>
<evidence type="ECO:0000256" key="2">
    <source>
        <dbReference type="ARBA" id="ARBA00022980"/>
    </source>
</evidence>
<dbReference type="CDD" id="cd05687">
    <property type="entry name" value="S1_RPS1_repeat_ec1_hs1"/>
    <property type="match status" value="1"/>
</dbReference>
<dbReference type="FunFam" id="2.40.50.140:FF:000051">
    <property type="entry name" value="RNA-binding transcriptional accessory protein"/>
    <property type="match status" value="2"/>
</dbReference>
<organism evidence="5 6">
    <name type="scientific">Anoxybacillus flavithermus (strain DSM 21510 / WK1)</name>
    <dbReference type="NCBI Taxonomy" id="491915"/>
    <lineage>
        <taxon>Bacteria</taxon>
        <taxon>Bacillati</taxon>
        <taxon>Bacillota</taxon>
        <taxon>Bacilli</taxon>
        <taxon>Bacillales</taxon>
        <taxon>Anoxybacillaceae</taxon>
        <taxon>Anoxybacillus</taxon>
    </lineage>
</organism>
<dbReference type="GO" id="GO:0006412">
    <property type="term" value="P:translation"/>
    <property type="evidence" value="ECO:0007669"/>
    <property type="project" value="TreeGrafter"/>
</dbReference>
<sequence>MECKEVFTMEEMNQVDVRVYEVGDTVKGQVTKVEDKQVLIDVEGSKLVGIIPISELSSLHIEKASDVLSVGDAVVAKVKKVEDEALILSKKAADAEKAWEELERKLANGDTFDVVVKDIVKGGLVADVGVRAFIPASLVEKDFVEDFTDYKGRTLTVKVVELDREKNRVVLSHRAVVEEEEASKKKAALQSLQVGQVLEGTVVRMTNFGAFVNIGEVDGLVHISQLSHARVDHPSDVVKEGDVVKVKVLAIDEESGRVSLSMKAALPAPWDGIEQKIKEGDVLEGTVKRLAPFGAFVEVFPGVEGLVHISQISTKHIGAPHEVLKEGDVVKVKVLAVNEQEKRLSLSIRELLEDDVQEDYREYTTSTETTGFQIGEVIGEQLKKLK</sequence>
<comment type="similarity">
    <text evidence="1">Belongs to the bacterial ribosomal protein bS1 family.</text>
</comment>
<evidence type="ECO:0000256" key="3">
    <source>
        <dbReference type="ARBA" id="ARBA00023274"/>
    </source>
</evidence>
<proteinExistence type="inferred from homology"/>
<dbReference type="AlphaFoldDB" id="B7GHN3"/>
<dbReference type="STRING" id="491915.Aflv_1079"/>
<accession>B7GHN3</accession>
<dbReference type="PRINTS" id="PR00681">
    <property type="entry name" value="RIBOSOMALS1"/>
</dbReference>